<evidence type="ECO:0000313" key="2">
    <source>
        <dbReference type="EMBL" id="KAK6752149.1"/>
    </source>
</evidence>
<name>A0ABR1DNY5_NECAM</name>
<gene>
    <name evidence="2" type="primary">Necator_chrIV.g16817</name>
    <name evidence="2" type="ORF">RB195_003519</name>
</gene>
<feature type="region of interest" description="Disordered" evidence="1">
    <location>
        <begin position="1"/>
        <end position="32"/>
    </location>
</feature>
<dbReference type="Proteomes" id="UP001303046">
    <property type="component" value="Unassembled WGS sequence"/>
</dbReference>
<sequence length="90" mass="9910">MTCGGQPMCQDERLGEEQGGLEPPIFGADSGTTHRLGYTRPYQILNARNQEPHGQSQSLYTVILKGGPHCRQWWGDATRDLAAQICSGKH</sequence>
<evidence type="ECO:0000313" key="3">
    <source>
        <dbReference type="Proteomes" id="UP001303046"/>
    </source>
</evidence>
<evidence type="ECO:0000256" key="1">
    <source>
        <dbReference type="SAM" id="MobiDB-lite"/>
    </source>
</evidence>
<comment type="caution">
    <text evidence="2">The sequence shown here is derived from an EMBL/GenBank/DDBJ whole genome shotgun (WGS) entry which is preliminary data.</text>
</comment>
<organism evidence="2 3">
    <name type="scientific">Necator americanus</name>
    <name type="common">Human hookworm</name>
    <dbReference type="NCBI Taxonomy" id="51031"/>
    <lineage>
        <taxon>Eukaryota</taxon>
        <taxon>Metazoa</taxon>
        <taxon>Ecdysozoa</taxon>
        <taxon>Nematoda</taxon>
        <taxon>Chromadorea</taxon>
        <taxon>Rhabditida</taxon>
        <taxon>Rhabditina</taxon>
        <taxon>Rhabditomorpha</taxon>
        <taxon>Strongyloidea</taxon>
        <taxon>Ancylostomatidae</taxon>
        <taxon>Bunostominae</taxon>
        <taxon>Necator</taxon>
    </lineage>
</organism>
<protein>
    <submittedName>
        <fullName evidence="2">Uncharacterized protein</fullName>
    </submittedName>
</protein>
<accession>A0ABR1DNY5</accession>
<keyword evidence="3" id="KW-1185">Reference proteome</keyword>
<reference evidence="2 3" key="1">
    <citation type="submission" date="2023-08" db="EMBL/GenBank/DDBJ databases">
        <title>A Necator americanus chromosomal reference genome.</title>
        <authorList>
            <person name="Ilik V."/>
            <person name="Petrzelkova K.J."/>
            <person name="Pardy F."/>
            <person name="Fuh T."/>
            <person name="Niatou-Singa F.S."/>
            <person name="Gouil Q."/>
            <person name="Baker L."/>
            <person name="Ritchie M.E."/>
            <person name="Jex A.R."/>
            <person name="Gazzola D."/>
            <person name="Li H."/>
            <person name="Toshio Fujiwara R."/>
            <person name="Zhan B."/>
            <person name="Aroian R.V."/>
            <person name="Pafco B."/>
            <person name="Schwarz E.M."/>
        </authorList>
    </citation>
    <scope>NUCLEOTIDE SEQUENCE [LARGE SCALE GENOMIC DNA]</scope>
    <source>
        <strain evidence="2 3">Aroian</strain>
        <tissue evidence="2">Whole animal</tissue>
    </source>
</reference>
<proteinExistence type="predicted"/>
<dbReference type="EMBL" id="JAVFWL010000004">
    <property type="protein sequence ID" value="KAK6752149.1"/>
    <property type="molecule type" value="Genomic_DNA"/>
</dbReference>